<dbReference type="PANTHER" id="PTHR32347:SF23">
    <property type="entry name" value="BLL5650 PROTEIN"/>
    <property type="match status" value="1"/>
</dbReference>
<dbReference type="Proteomes" id="UP000318384">
    <property type="component" value="Chromosome"/>
</dbReference>
<dbReference type="InterPro" id="IPR058636">
    <property type="entry name" value="Beta-barrel_YknX"/>
</dbReference>
<dbReference type="Pfam" id="PF25990">
    <property type="entry name" value="Beta-barrel_YknX"/>
    <property type="match status" value="1"/>
</dbReference>
<dbReference type="Gene3D" id="2.40.30.170">
    <property type="match status" value="1"/>
</dbReference>
<dbReference type="PANTHER" id="PTHR32347">
    <property type="entry name" value="EFFLUX SYSTEM COMPONENT YKNX-RELATED"/>
    <property type="match status" value="1"/>
</dbReference>
<dbReference type="EMBL" id="CP037422">
    <property type="protein sequence ID" value="QDU07314.1"/>
    <property type="molecule type" value="Genomic_DNA"/>
</dbReference>
<organism evidence="4 5">
    <name type="scientific">Gimesia aquarii</name>
    <dbReference type="NCBI Taxonomy" id="2527964"/>
    <lineage>
        <taxon>Bacteria</taxon>
        <taxon>Pseudomonadati</taxon>
        <taxon>Planctomycetota</taxon>
        <taxon>Planctomycetia</taxon>
        <taxon>Planctomycetales</taxon>
        <taxon>Planctomycetaceae</taxon>
        <taxon>Gimesia</taxon>
    </lineage>
</organism>
<dbReference type="AlphaFoldDB" id="A0A517WPZ7"/>
<evidence type="ECO:0000313" key="4">
    <source>
        <dbReference type="EMBL" id="QDU07314.1"/>
    </source>
</evidence>
<evidence type="ECO:0000259" key="3">
    <source>
        <dbReference type="Pfam" id="PF25990"/>
    </source>
</evidence>
<evidence type="ECO:0000256" key="1">
    <source>
        <dbReference type="ARBA" id="ARBA00004196"/>
    </source>
</evidence>
<feature type="domain" description="YknX-like beta-barrel" evidence="3">
    <location>
        <begin position="8"/>
        <end position="74"/>
    </location>
</feature>
<proteinExistence type="predicted"/>
<accession>A0A517WPZ7</accession>
<gene>
    <name evidence="4" type="ORF">V202x_06660</name>
</gene>
<protein>
    <submittedName>
        <fullName evidence="4">Putative efflux pump membrane fusion protein</fullName>
    </submittedName>
</protein>
<reference evidence="4 5" key="1">
    <citation type="submission" date="2019-03" db="EMBL/GenBank/DDBJ databases">
        <title>Deep-cultivation of Planctomycetes and their phenomic and genomic characterization uncovers novel biology.</title>
        <authorList>
            <person name="Wiegand S."/>
            <person name="Jogler M."/>
            <person name="Boedeker C."/>
            <person name="Pinto D."/>
            <person name="Vollmers J."/>
            <person name="Rivas-Marin E."/>
            <person name="Kohn T."/>
            <person name="Peeters S.H."/>
            <person name="Heuer A."/>
            <person name="Rast P."/>
            <person name="Oberbeckmann S."/>
            <person name="Bunk B."/>
            <person name="Jeske O."/>
            <person name="Meyerdierks A."/>
            <person name="Storesund J.E."/>
            <person name="Kallscheuer N."/>
            <person name="Luecker S."/>
            <person name="Lage O.M."/>
            <person name="Pohl T."/>
            <person name="Merkel B.J."/>
            <person name="Hornburger P."/>
            <person name="Mueller R.-W."/>
            <person name="Bruemmer F."/>
            <person name="Labrenz M."/>
            <person name="Spormann A.M."/>
            <person name="Op den Camp H."/>
            <person name="Overmann J."/>
            <person name="Amann R."/>
            <person name="Jetten M.S.M."/>
            <person name="Mascher T."/>
            <person name="Medema M.H."/>
            <person name="Devos D.P."/>
            <person name="Kaster A.-K."/>
            <person name="Ovreas L."/>
            <person name="Rohde M."/>
            <person name="Galperin M.Y."/>
            <person name="Jogler C."/>
        </authorList>
    </citation>
    <scope>NUCLEOTIDE SEQUENCE [LARGE SCALE GENOMIC DNA]</scope>
    <source>
        <strain evidence="4 5">V202</strain>
    </source>
</reference>
<dbReference type="InterPro" id="IPR050465">
    <property type="entry name" value="UPF0194_transport"/>
</dbReference>
<keyword evidence="5" id="KW-1185">Reference proteome</keyword>
<evidence type="ECO:0000313" key="5">
    <source>
        <dbReference type="Proteomes" id="UP000318384"/>
    </source>
</evidence>
<name>A0A517WPZ7_9PLAN</name>
<comment type="subcellular location">
    <subcellularLocation>
        <location evidence="1">Cell envelope</location>
    </subcellularLocation>
</comment>
<keyword evidence="2" id="KW-0175">Coiled coil</keyword>
<dbReference type="GO" id="GO:0030313">
    <property type="term" value="C:cell envelope"/>
    <property type="evidence" value="ECO:0007669"/>
    <property type="project" value="UniProtKB-SubCell"/>
</dbReference>
<sequence>MFQRIIWIQVDQEVDVTIDSYPNQVFQGRVTFVSRQAEFVPRNVQTPEERSKQVFRIKVRIKDQDKLLRPGMSADVWLDRKGTRP</sequence>
<evidence type="ECO:0000256" key="2">
    <source>
        <dbReference type="ARBA" id="ARBA00023054"/>
    </source>
</evidence>